<dbReference type="AlphaFoldDB" id="A0A1Y9THF4"/>
<dbReference type="EMBL" id="CP020814">
    <property type="protein sequence ID" value="ARK28635.1"/>
    <property type="molecule type" value="Genomic_DNA"/>
</dbReference>
<dbReference type="SUPFAM" id="SSF56281">
    <property type="entry name" value="Metallo-hydrolase/oxidoreductase"/>
    <property type="match status" value="1"/>
</dbReference>
<organism evidence="2 3">
    <name type="scientific">Halalkalibacter krulwichiae</name>
    <dbReference type="NCBI Taxonomy" id="199441"/>
    <lineage>
        <taxon>Bacteria</taxon>
        <taxon>Bacillati</taxon>
        <taxon>Bacillota</taxon>
        <taxon>Bacilli</taxon>
        <taxon>Bacillales</taxon>
        <taxon>Bacillaceae</taxon>
        <taxon>Halalkalibacter</taxon>
    </lineage>
</organism>
<reference evidence="2 3" key="1">
    <citation type="submission" date="2017-04" db="EMBL/GenBank/DDBJ databases">
        <title>Bacillus krulwichiae AM31D Genome sequencing and assembly.</title>
        <authorList>
            <person name="Krulwich T.A."/>
            <person name="Anastor L."/>
            <person name="Ehrlich R."/>
            <person name="Ehrlich G.D."/>
            <person name="Janto B."/>
        </authorList>
    </citation>
    <scope>NUCLEOTIDE SEQUENCE [LARGE SCALE GENOMIC DNA]</scope>
    <source>
        <strain evidence="2 3">AM31D</strain>
    </source>
</reference>
<dbReference type="Proteomes" id="UP000193006">
    <property type="component" value="Chromosome"/>
</dbReference>
<name>A0A1Y9THF4_9BACI</name>
<evidence type="ECO:0000259" key="1">
    <source>
        <dbReference type="Pfam" id="PF00753"/>
    </source>
</evidence>
<dbReference type="InterPro" id="IPR036866">
    <property type="entry name" value="RibonucZ/Hydroxyglut_hydro"/>
</dbReference>
<evidence type="ECO:0000313" key="2">
    <source>
        <dbReference type="EMBL" id="ARK28635.1"/>
    </source>
</evidence>
<dbReference type="STRING" id="199441.BkAM31D_01525"/>
<dbReference type="Pfam" id="PF00753">
    <property type="entry name" value="Lactamase_B"/>
    <property type="match status" value="1"/>
</dbReference>
<dbReference type="InterPro" id="IPR035681">
    <property type="entry name" value="ComA-like_MBL"/>
</dbReference>
<dbReference type="Gene3D" id="3.60.15.10">
    <property type="entry name" value="Ribonuclease Z/Hydroxyacylglutathione hydrolase-like"/>
    <property type="match status" value="1"/>
</dbReference>
<dbReference type="RefSeq" id="WP_085449715.1">
    <property type="nucleotide sequence ID" value="NZ_CP020814.1"/>
</dbReference>
<dbReference type="InterPro" id="IPR001279">
    <property type="entry name" value="Metallo-B-lactamas"/>
</dbReference>
<feature type="domain" description="Metallo-beta-lactamase" evidence="1">
    <location>
        <begin position="32"/>
        <end position="105"/>
    </location>
</feature>
<gene>
    <name evidence="2" type="ORF">BkAM31D_01525</name>
</gene>
<keyword evidence="3" id="KW-1185">Reference proteome</keyword>
<sequence length="280" mass="31571">MRPLRKAEIFNQDLHQGKLQIRYFNLESDKKSGDSILIVSPDGKSMLIDAGIVATGHKLNKYLNDLSIDRIDVAVATHPHHDHIGGYETILKTKQIGTLLMPELPHTTSAYARFLNTIQKRNVTPTYVVAGNHFSLGKEVSVEVLSPSHEALEKARKEKKLSTRYINNLSLVLKVTYRDQTFLFTGDIYKKQEEKLVNFKGEKLHVDLLDAPHHGKRTSSSNLFIQTVQPSYTVISMNNLRSKRAYSRYEKTGSRVVSTGINGNILIVSDGQSLTIKTER</sequence>
<accession>A0A1Y9THF4</accession>
<protein>
    <submittedName>
        <fullName evidence="2">ComEC family competence protein</fullName>
    </submittedName>
</protein>
<dbReference type="KEGG" id="bkw:BkAM31D_01525"/>
<dbReference type="PANTHER" id="PTHR30619:SF7">
    <property type="entry name" value="BETA-LACTAMASE DOMAIN PROTEIN"/>
    <property type="match status" value="1"/>
</dbReference>
<evidence type="ECO:0000313" key="3">
    <source>
        <dbReference type="Proteomes" id="UP000193006"/>
    </source>
</evidence>
<dbReference type="PANTHER" id="PTHR30619">
    <property type="entry name" value="DNA INTERNALIZATION/COMPETENCE PROTEIN COMEC/REC2"/>
    <property type="match status" value="1"/>
</dbReference>
<dbReference type="CDD" id="cd07731">
    <property type="entry name" value="ComA-like_MBL-fold"/>
    <property type="match status" value="1"/>
</dbReference>
<dbReference type="InterPro" id="IPR052159">
    <property type="entry name" value="Competence_DNA_uptake"/>
</dbReference>
<proteinExistence type="predicted"/>